<dbReference type="PANTHER" id="PTHR12984:SF3">
    <property type="entry name" value="N-TERMINAL KINASE-LIKE PROTEIN"/>
    <property type="match status" value="1"/>
</dbReference>
<feature type="compositionally biased region" description="Basic and acidic residues" evidence="1">
    <location>
        <begin position="798"/>
        <end position="831"/>
    </location>
</feature>
<accession>A0A8H5HME6</accession>
<dbReference type="InterPro" id="IPR000719">
    <property type="entry name" value="Prot_kinase_dom"/>
</dbReference>
<dbReference type="AlphaFoldDB" id="A0A8H5HME6"/>
<dbReference type="InterPro" id="IPR016024">
    <property type="entry name" value="ARM-type_fold"/>
</dbReference>
<evidence type="ECO:0000259" key="2">
    <source>
        <dbReference type="PROSITE" id="PS50011"/>
    </source>
</evidence>
<dbReference type="GO" id="GO:0005737">
    <property type="term" value="C:cytoplasm"/>
    <property type="evidence" value="ECO:0007669"/>
    <property type="project" value="TreeGrafter"/>
</dbReference>
<dbReference type="Proteomes" id="UP000565441">
    <property type="component" value="Unassembled WGS sequence"/>
</dbReference>
<proteinExistence type="predicted"/>
<protein>
    <recommendedName>
        <fullName evidence="2">Protein kinase domain-containing protein</fullName>
    </recommendedName>
</protein>
<dbReference type="PANTHER" id="PTHR12984">
    <property type="entry name" value="SCY1-RELATED S/T PROTEIN KINASE-LIKE"/>
    <property type="match status" value="1"/>
</dbReference>
<dbReference type="GO" id="GO:0004672">
    <property type="term" value="F:protein kinase activity"/>
    <property type="evidence" value="ECO:0007669"/>
    <property type="project" value="InterPro"/>
</dbReference>
<name>A0A8H5HME6_9AGAR</name>
<dbReference type="Gene3D" id="1.10.510.10">
    <property type="entry name" value="Transferase(Phosphotransferase) domain 1"/>
    <property type="match status" value="1"/>
</dbReference>
<comment type="caution">
    <text evidence="3">The sequence shown here is derived from an EMBL/GenBank/DDBJ whole genome shotgun (WGS) entry which is preliminary data.</text>
</comment>
<dbReference type="GO" id="GO:0005524">
    <property type="term" value="F:ATP binding"/>
    <property type="evidence" value="ECO:0007669"/>
    <property type="project" value="InterPro"/>
</dbReference>
<dbReference type="Gene3D" id="1.25.10.10">
    <property type="entry name" value="Leucine-rich Repeat Variant"/>
    <property type="match status" value="1"/>
</dbReference>
<feature type="region of interest" description="Disordered" evidence="1">
    <location>
        <begin position="758"/>
        <end position="831"/>
    </location>
</feature>
<dbReference type="GO" id="GO:0006409">
    <property type="term" value="P:tRNA export from nucleus"/>
    <property type="evidence" value="ECO:0007669"/>
    <property type="project" value="TreeGrafter"/>
</dbReference>
<dbReference type="InterPro" id="IPR011989">
    <property type="entry name" value="ARM-like"/>
</dbReference>
<dbReference type="PROSITE" id="PS50011">
    <property type="entry name" value="PROTEIN_KINASE_DOM"/>
    <property type="match status" value="1"/>
</dbReference>
<dbReference type="EMBL" id="JAACJP010000003">
    <property type="protein sequence ID" value="KAF5386161.1"/>
    <property type="molecule type" value="Genomic_DNA"/>
</dbReference>
<dbReference type="SUPFAM" id="SSF56112">
    <property type="entry name" value="Protein kinase-like (PK-like)"/>
    <property type="match status" value="1"/>
</dbReference>
<dbReference type="Gene3D" id="3.30.200.20">
    <property type="entry name" value="Phosphorylase Kinase, domain 1"/>
    <property type="match status" value="1"/>
</dbReference>
<feature type="domain" description="Protein kinase" evidence="2">
    <location>
        <begin position="1"/>
        <end position="258"/>
    </location>
</feature>
<gene>
    <name evidence="3" type="ORF">D9615_002362</name>
</gene>
<evidence type="ECO:0000313" key="4">
    <source>
        <dbReference type="Proteomes" id="UP000565441"/>
    </source>
</evidence>
<dbReference type="InterPro" id="IPR051177">
    <property type="entry name" value="CIK-Related_Protein"/>
</dbReference>
<sequence>MMDDGSPVSIFEYDFSDQAKKATRQFGTNALRKLRTTRHPDVLKFMDAVETDTNIYLMTERVRPLQAVLQTWSTRDAKEREDWLLWGLHRISACFSLQFPSHVALTFVNDPCSSTHGKICVNSIFISPSGEWKLGGFELFSNAKDEATTLYTLGGLFPGSASWATPEVKKGGWSVLKGCEPAVADAYALGLLLHTVFNPSLPSPATAHPPHPPPAVSSSGAIPPSLFASFKKLLNPNLKGRLTPKAFLEIGMADTGFFANNKLVKVCLGLDNFALSSEAEKNSFLRTLKESSSSFPFEFTSNRILPSLVTALEYGGASAATILPLVLQFGSSVSPEEYPNVILAPLIKLYASPDRGTRMALLDYLPEYADRLDKKTVSDKIFPHLVRAIFIYSAPFSPEMLQSTGFSDTVAVIREATTKSIILLAPKLTDRILNNDLLRFLAKMQIDPEASIRTNTCILIGRLGPTLGYHTKKKVLVPAFTRALKDTFVHARVAGLMAFMATIDCFEVEDVANKVIPNIAFAMIDKEKLVRDQAFKAVELFVKKLEHHAVTMPETAVFDASDNSSNPLPEQATLVTTAAGAAGSLAGWAISSLGKKLMTSDLQTTIGVGAGSTPTERPTSTPPPAAYSGNTLSNASFLSVPQTMSAAASPLSSPALPSTSKTKGMQLGANKVPSSIAASIVAEHWAEDVADTAGTENPWGNDDLIDVNADEDDWSESLMAGFALLLTPSLGAFETAPPALVVPKPIASVGLGFSVKGNSNGSSTYRTNPILNSPSNPSSRASTPMSSPPPLNASQSEMTKEDRAAEMARRKEERKQRIALLKEQKKNAARA</sequence>
<organism evidence="3 4">
    <name type="scientific">Tricholomella constricta</name>
    <dbReference type="NCBI Taxonomy" id="117010"/>
    <lineage>
        <taxon>Eukaryota</taxon>
        <taxon>Fungi</taxon>
        <taxon>Dikarya</taxon>
        <taxon>Basidiomycota</taxon>
        <taxon>Agaricomycotina</taxon>
        <taxon>Agaricomycetes</taxon>
        <taxon>Agaricomycetidae</taxon>
        <taxon>Agaricales</taxon>
        <taxon>Tricholomatineae</taxon>
        <taxon>Lyophyllaceae</taxon>
        <taxon>Tricholomella</taxon>
    </lineage>
</organism>
<keyword evidence="4" id="KW-1185">Reference proteome</keyword>
<feature type="compositionally biased region" description="Polar residues" evidence="1">
    <location>
        <begin position="758"/>
        <end position="771"/>
    </location>
</feature>
<evidence type="ECO:0000256" key="1">
    <source>
        <dbReference type="SAM" id="MobiDB-lite"/>
    </source>
</evidence>
<dbReference type="InterPro" id="IPR011009">
    <property type="entry name" value="Kinase-like_dom_sf"/>
</dbReference>
<reference evidence="3 4" key="1">
    <citation type="journal article" date="2020" name="ISME J.">
        <title>Uncovering the hidden diversity of litter-decomposition mechanisms in mushroom-forming fungi.</title>
        <authorList>
            <person name="Floudas D."/>
            <person name="Bentzer J."/>
            <person name="Ahren D."/>
            <person name="Johansson T."/>
            <person name="Persson P."/>
            <person name="Tunlid A."/>
        </authorList>
    </citation>
    <scope>NUCLEOTIDE SEQUENCE [LARGE SCALE GENOMIC DNA]</scope>
    <source>
        <strain evidence="3 4">CBS 661.87</strain>
    </source>
</reference>
<dbReference type="OrthoDB" id="447103at2759"/>
<dbReference type="SUPFAM" id="SSF48371">
    <property type="entry name" value="ARM repeat"/>
    <property type="match status" value="1"/>
</dbReference>
<evidence type="ECO:0000313" key="3">
    <source>
        <dbReference type="EMBL" id="KAF5386161.1"/>
    </source>
</evidence>